<protein>
    <submittedName>
        <fullName evidence="1">Uncharacterized protein</fullName>
    </submittedName>
</protein>
<dbReference type="AlphaFoldDB" id="A0A1L9VKM8"/>
<name>A0A1L9VKM8_ASPGL</name>
<dbReference type="RefSeq" id="XP_022401171.1">
    <property type="nucleotide sequence ID" value="XM_022546433.1"/>
</dbReference>
<organism evidence="1 2">
    <name type="scientific">Aspergillus glaucus CBS 516.65</name>
    <dbReference type="NCBI Taxonomy" id="1160497"/>
    <lineage>
        <taxon>Eukaryota</taxon>
        <taxon>Fungi</taxon>
        <taxon>Dikarya</taxon>
        <taxon>Ascomycota</taxon>
        <taxon>Pezizomycotina</taxon>
        <taxon>Eurotiomycetes</taxon>
        <taxon>Eurotiomycetidae</taxon>
        <taxon>Eurotiales</taxon>
        <taxon>Aspergillaceae</taxon>
        <taxon>Aspergillus</taxon>
        <taxon>Aspergillus subgen. Aspergillus</taxon>
    </lineage>
</organism>
<dbReference type="STRING" id="1160497.A0A1L9VKM8"/>
<evidence type="ECO:0000313" key="1">
    <source>
        <dbReference type="EMBL" id="OJJ84473.1"/>
    </source>
</evidence>
<keyword evidence="2" id="KW-1185">Reference proteome</keyword>
<dbReference type="GeneID" id="34462694"/>
<sequence length="87" mass="10041">MNLISPLASSMFSPAITYMAAEFKETNETRLSFSVSIYLHKAQYWTNESRKWCHDVVVLNIKGRWIVQREIYESVDVARSLAIRGAN</sequence>
<reference evidence="2" key="1">
    <citation type="journal article" date="2017" name="Genome Biol.">
        <title>Comparative genomics reveals high biological diversity and specific adaptations in the industrially and medically important fungal genus Aspergillus.</title>
        <authorList>
            <person name="de Vries R.P."/>
            <person name="Riley R."/>
            <person name="Wiebenga A."/>
            <person name="Aguilar-Osorio G."/>
            <person name="Amillis S."/>
            <person name="Uchima C.A."/>
            <person name="Anderluh G."/>
            <person name="Asadollahi M."/>
            <person name="Askin M."/>
            <person name="Barry K."/>
            <person name="Battaglia E."/>
            <person name="Bayram O."/>
            <person name="Benocci T."/>
            <person name="Braus-Stromeyer S.A."/>
            <person name="Caldana C."/>
            <person name="Canovas D."/>
            <person name="Cerqueira G.C."/>
            <person name="Chen F."/>
            <person name="Chen W."/>
            <person name="Choi C."/>
            <person name="Clum A."/>
            <person name="Dos Santos R.A."/>
            <person name="Damasio A.R."/>
            <person name="Diallinas G."/>
            <person name="Emri T."/>
            <person name="Fekete E."/>
            <person name="Flipphi M."/>
            <person name="Freyberg S."/>
            <person name="Gallo A."/>
            <person name="Gournas C."/>
            <person name="Habgood R."/>
            <person name="Hainaut M."/>
            <person name="Harispe M.L."/>
            <person name="Henrissat B."/>
            <person name="Hilden K.S."/>
            <person name="Hope R."/>
            <person name="Hossain A."/>
            <person name="Karabika E."/>
            <person name="Karaffa L."/>
            <person name="Karanyi Z."/>
            <person name="Krasevec N."/>
            <person name="Kuo A."/>
            <person name="Kusch H."/>
            <person name="LaButti K."/>
            <person name="Lagendijk E.L."/>
            <person name="Lapidus A."/>
            <person name="Levasseur A."/>
            <person name="Lindquist E."/>
            <person name="Lipzen A."/>
            <person name="Logrieco A.F."/>
            <person name="MacCabe A."/>
            <person name="Maekelae M.R."/>
            <person name="Malavazi I."/>
            <person name="Melin P."/>
            <person name="Meyer V."/>
            <person name="Mielnichuk N."/>
            <person name="Miskei M."/>
            <person name="Molnar A.P."/>
            <person name="Mule G."/>
            <person name="Ngan C.Y."/>
            <person name="Orejas M."/>
            <person name="Orosz E."/>
            <person name="Ouedraogo J.P."/>
            <person name="Overkamp K.M."/>
            <person name="Park H.-S."/>
            <person name="Perrone G."/>
            <person name="Piumi F."/>
            <person name="Punt P.J."/>
            <person name="Ram A.F."/>
            <person name="Ramon A."/>
            <person name="Rauscher S."/>
            <person name="Record E."/>
            <person name="Riano-Pachon D.M."/>
            <person name="Robert V."/>
            <person name="Roehrig J."/>
            <person name="Ruller R."/>
            <person name="Salamov A."/>
            <person name="Salih N.S."/>
            <person name="Samson R.A."/>
            <person name="Sandor E."/>
            <person name="Sanguinetti M."/>
            <person name="Schuetze T."/>
            <person name="Sepcic K."/>
            <person name="Shelest E."/>
            <person name="Sherlock G."/>
            <person name="Sophianopoulou V."/>
            <person name="Squina F.M."/>
            <person name="Sun H."/>
            <person name="Susca A."/>
            <person name="Todd R.B."/>
            <person name="Tsang A."/>
            <person name="Unkles S.E."/>
            <person name="van de Wiele N."/>
            <person name="van Rossen-Uffink D."/>
            <person name="Oliveira J.V."/>
            <person name="Vesth T.C."/>
            <person name="Visser J."/>
            <person name="Yu J.-H."/>
            <person name="Zhou M."/>
            <person name="Andersen M.R."/>
            <person name="Archer D.B."/>
            <person name="Baker S.E."/>
            <person name="Benoit I."/>
            <person name="Brakhage A.A."/>
            <person name="Braus G.H."/>
            <person name="Fischer R."/>
            <person name="Frisvad J.C."/>
            <person name="Goldman G.H."/>
            <person name="Houbraken J."/>
            <person name="Oakley B."/>
            <person name="Pocsi I."/>
            <person name="Scazzocchio C."/>
            <person name="Seiboth B."/>
            <person name="vanKuyk P.A."/>
            <person name="Wortman J."/>
            <person name="Dyer P.S."/>
            <person name="Grigoriev I.V."/>
        </authorList>
    </citation>
    <scope>NUCLEOTIDE SEQUENCE [LARGE SCALE GENOMIC DNA]</scope>
    <source>
        <strain evidence="2">CBS 516.65</strain>
    </source>
</reference>
<proteinExistence type="predicted"/>
<accession>A0A1L9VKM8</accession>
<evidence type="ECO:0000313" key="2">
    <source>
        <dbReference type="Proteomes" id="UP000184300"/>
    </source>
</evidence>
<dbReference type="VEuPathDB" id="FungiDB:ASPGLDRAFT_46372"/>
<gene>
    <name evidence="1" type="ORF">ASPGLDRAFT_46372</name>
</gene>
<dbReference type="Proteomes" id="UP000184300">
    <property type="component" value="Unassembled WGS sequence"/>
</dbReference>
<dbReference type="EMBL" id="KV878896">
    <property type="protein sequence ID" value="OJJ84473.1"/>
    <property type="molecule type" value="Genomic_DNA"/>
</dbReference>